<evidence type="ECO:0000313" key="3">
    <source>
        <dbReference type="EMBL" id="QDT19293.1"/>
    </source>
</evidence>
<feature type="region of interest" description="Disordered" evidence="1">
    <location>
        <begin position="330"/>
        <end position="512"/>
    </location>
</feature>
<feature type="transmembrane region" description="Helical" evidence="2">
    <location>
        <begin position="37"/>
        <end position="55"/>
    </location>
</feature>
<evidence type="ECO:0000256" key="2">
    <source>
        <dbReference type="SAM" id="Phobius"/>
    </source>
</evidence>
<dbReference type="AlphaFoldDB" id="A0A517PIU2"/>
<evidence type="ECO:0000313" key="4">
    <source>
        <dbReference type="Proteomes" id="UP000320421"/>
    </source>
</evidence>
<keyword evidence="2" id="KW-0812">Transmembrane</keyword>
<keyword evidence="2" id="KW-1133">Transmembrane helix</keyword>
<dbReference type="Proteomes" id="UP000320421">
    <property type="component" value="Chromosome"/>
</dbReference>
<feature type="transmembrane region" description="Helical" evidence="2">
    <location>
        <begin position="64"/>
        <end position="80"/>
    </location>
</feature>
<protein>
    <submittedName>
        <fullName evidence="3">Periplasmic folding chaperone</fullName>
    </submittedName>
</protein>
<accession>A0A517PIU2</accession>
<reference evidence="3 4" key="1">
    <citation type="submission" date="2019-02" db="EMBL/GenBank/DDBJ databases">
        <title>Deep-cultivation of Planctomycetes and their phenomic and genomic characterization uncovers novel biology.</title>
        <authorList>
            <person name="Wiegand S."/>
            <person name="Jogler M."/>
            <person name="Boedeker C."/>
            <person name="Pinto D."/>
            <person name="Vollmers J."/>
            <person name="Rivas-Marin E."/>
            <person name="Kohn T."/>
            <person name="Peeters S.H."/>
            <person name="Heuer A."/>
            <person name="Rast P."/>
            <person name="Oberbeckmann S."/>
            <person name="Bunk B."/>
            <person name="Jeske O."/>
            <person name="Meyerdierks A."/>
            <person name="Storesund J.E."/>
            <person name="Kallscheuer N."/>
            <person name="Luecker S."/>
            <person name="Lage O.M."/>
            <person name="Pohl T."/>
            <person name="Merkel B.J."/>
            <person name="Hornburger P."/>
            <person name="Mueller R.-W."/>
            <person name="Bruemmer F."/>
            <person name="Labrenz M."/>
            <person name="Spormann A.M."/>
            <person name="Op den Camp H."/>
            <person name="Overmann J."/>
            <person name="Amann R."/>
            <person name="Jetten M.S.M."/>
            <person name="Mascher T."/>
            <person name="Medema M.H."/>
            <person name="Devos D.P."/>
            <person name="Kaster A.-K."/>
            <person name="Ovreas L."/>
            <person name="Rohde M."/>
            <person name="Galperin M.Y."/>
            <person name="Jogler C."/>
        </authorList>
    </citation>
    <scope>NUCLEOTIDE SEQUENCE [LARGE SCALE GENOMIC DNA]</scope>
    <source>
        <strain evidence="3 4">HG66A1</strain>
    </source>
</reference>
<feature type="transmembrane region" description="Helical" evidence="2">
    <location>
        <begin position="12"/>
        <end position="31"/>
    </location>
</feature>
<name>A0A517PIU2_9PLAN</name>
<feature type="compositionally biased region" description="Basic and acidic residues" evidence="1">
    <location>
        <begin position="432"/>
        <end position="457"/>
    </location>
</feature>
<organism evidence="3 4">
    <name type="scientific">Gimesia chilikensis</name>
    <dbReference type="NCBI Taxonomy" id="2605989"/>
    <lineage>
        <taxon>Bacteria</taxon>
        <taxon>Pseudomonadati</taxon>
        <taxon>Planctomycetota</taxon>
        <taxon>Planctomycetia</taxon>
        <taxon>Planctomycetales</taxon>
        <taxon>Planctomycetaceae</taxon>
        <taxon>Gimesia</taxon>
    </lineage>
</organism>
<gene>
    <name evidence="3" type="ORF">HG66A1_10580</name>
</gene>
<dbReference type="SUPFAM" id="SSF109998">
    <property type="entry name" value="Triger factor/SurA peptide-binding domain-like"/>
    <property type="match status" value="1"/>
</dbReference>
<feature type="compositionally biased region" description="Basic and acidic residues" evidence="1">
    <location>
        <begin position="368"/>
        <end position="419"/>
    </location>
</feature>
<evidence type="ECO:0000256" key="1">
    <source>
        <dbReference type="SAM" id="MobiDB-lite"/>
    </source>
</evidence>
<dbReference type="RefSeq" id="WP_145181152.1">
    <property type="nucleotide sequence ID" value="NZ_CP036266.1"/>
</dbReference>
<dbReference type="EMBL" id="CP036266">
    <property type="protein sequence ID" value="QDT19293.1"/>
    <property type="molecule type" value="Genomic_DNA"/>
</dbReference>
<dbReference type="OrthoDB" id="225509at2"/>
<dbReference type="InterPro" id="IPR027304">
    <property type="entry name" value="Trigger_fact/SurA_dom_sf"/>
</dbReference>
<dbReference type="Gene3D" id="1.10.4030.10">
    <property type="entry name" value="Porin chaperone SurA, peptide-binding domain"/>
    <property type="match status" value="1"/>
</dbReference>
<keyword evidence="4" id="KW-1185">Reference proteome</keyword>
<keyword evidence="2" id="KW-0472">Membrane</keyword>
<dbReference type="Pfam" id="PF13624">
    <property type="entry name" value="SurA_N_3"/>
    <property type="match status" value="1"/>
</dbReference>
<proteinExistence type="predicted"/>
<feature type="compositionally biased region" description="Basic and acidic residues" evidence="1">
    <location>
        <begin position="464"/>
        <end position="478"/>
    </location>
</feature>
<sequence>MASPLELFRKNQKVLMVPLTILAMFAFIVLGQMNADQVPPILGMLFVGPLFWFLGKDRGKGKEFAVVGVVVGFLLGYMYMPRMGTANVVTSTAGEIDQQQYQIMLQNRQIANQFVAQSYFASLTEEEMQSARVPQGALFGFPFVQSTEDDMILEFLLRKEADQMQLVVSDDAVSNYISRYTNNKLSQDAFKRVCQQLGVTQGRIYEILRDQLKARLAFQLKSPEVSLTPDQYWNFYQKFNVREELEVAALPVEDFKKEIAEPTEAEMKAFYENYKAVMPNEKGPGAPGLLQPPKVKVEYLLADYEETEKQVKAVTEEEIKAFYEENKETLYKNNPIPNDPNMNFPGAPVAPQGDQPVEAPKPAAPKPAAEEKAPAKPEAPKADPAEKTKTPAPKAEEKPKTEAKPEAEKAKTESKDKTSALDSNQTTFVALLDEKQPAKPEPAKKESAAKEPEKKESAPAADTKPADKPAKPAAKPESKPAQPAEKPADKPADSQPESATTAAPPLEPYRPLNDELKSEIRDQLLRERTLELMQQKINAAATFMNDLSYKINSPATDENPPTPKEITEQLKSYAAKNKLVYNITPMMTARELMESEKYPLGTAREPTLNEFTAQPRTVLEQLFGTPMDQLYTTFEAEDSFSSALISYWKVAHTDTMVPKFDDPEIKQEIIAQIKTEKARPLAQKRAEELKALITKAKDEDMQTALKGQTITGKKEGSELLTQTTESFSWMRTSTAGASNPFAFPRPELSTISAIDGAGNDFMEQVFDNMQEGDVGVALNADKSICYVVKVINRIPSTPGGQTAMYQEFLKTDLFFFFSPYLPMAQQEQVQTIQNWGKDLLAKYNVQKHFETMDQEVEVVQE</sequence>